<gene>
    <name evidence="3" type="ORF">C823_01169</name>
</gene>
<name>N2B5T4_9FIRM</name>
<dbReference type="EMBL" id="AQFT01000038">
    <property type="protein sequence ID" value="EMZ33888.1"/>
    <property type="molecule type" value="Genomic_DNA"/>
</dbReference>
<evidence type="ECO:0000313" key="4">
    <source>
        <dbReference type="Proteomes" id="UP000012589"/>
    </source>
</evidence>
<dbReference type="PANTHER" id="PTHR46558:SF11">
    <property type="entry name" value="HTH-TYPE TRANSCRIPTIONAL REGULATOR XRE"/>
    <property type="match status" value="1"/>
</dbReference>
<dbReference type="CDD" id="cd00093">
    <property type="entry name" value="HTH_XRE"/>
    <property type="match status" value="1"/>
</dbReference>
<dbReference type="InterPro" id="IPR010982">
    <property type="entry name" value="Lambda_DNA-bd_dom_sf"/>
</dbReference>
<dbReference type="Pfam" id="PF01381">
    <property type="entry name" value="HTH_3"/>
    <property type="match status" value="1"/>
</dbReference>
<dbReference type="HOGENOM" id="CLU_066192_4_7_9"/>
<dbReference type="AlphaFoldDB" id="N2B5T4"/>
<evidence type="ECO:0000259" key="2">
    <source>
        <dbReference type="PROSITE" id="PS50943"/>
    </source>
</evidence>
<dbReference type="SMART" id="SM00530">
    <property type="entry name" value="HTH_XRE"/>
    <property type="match status" value="1"/>
</dbReference>
<dbReference type="OrthoDB" id="2041363at2"/>
<dbReference type="PANTHER" id="PTHR46558">
    <property type="entry name" value="TRACRIPTIONAL REGULATORY PROTEIN-RELATED-RELATED"/>
    <property type="match status" value="1"/>
</dbReference>
<proteinExistence type="predicted"/>
<feature type="domain" description="HTH cro/C1-type" evidence="2">
    <location>
        <begin position="4"/>
        <end position="58"/>
    </location>
</feature>
<dbReference type="SUPFAM" id="SSF47413">
    <property type="entry name" value="lambda repressor-like DNA-binding domains"/>
    <property type="match status" value="1"/>
</dbReference>
<keyword evidence="4" id="KW-1185">Reference proteome</keyword>
<reference evidence="3 4" key="1">
    <citation type="journal article" date="2014" name="Genome Announc.">
        <title>Draft genome sequences of the altered schaedler flora, a defined bacterial community from gnotobiotic mice.</title>
        <authorList>
            <person name="Wannemuehler M.J."/>
            <person name="Overstreet A.M."/>
            <person name="Ward D.V."/>
            <person name="Phillips G.J."/>
        </authorList>
    </citation>
    <scope>NUCLEOTIDE SEQUENCE [LARGE SCALE GENOMIC DNA]</scope>
    <source>
        <strain evidence="3 4">ASF492</strain>
    </source>
</reference>
<dbReference type="InterPro" id="IPR001387">
    <property type="entry name" value="Cro/C1-type_HTH"/>
</dbReference>
<dbReference type="Proteomes" id="UP000012589">
    <property type="component" value="Unassembled WGS sequence"/>
</dbReference>
<dbReference type="PATRIC" id="fig|1235802.3.peg.1252"/>
<accession>N2B5T4</accession>
<protein>
    <recommendedName>
        <fullName evidence="2">HTH cro/C1-type domain-containing protein</fullName>
    </recommendedName>
</protein>
<evidence type="ECO:0000313" key="3">
    <source>
        <dbReference type="EMBL" id="EMZ33888.1"/>
    </source>
</evidence>
<sequence>MNQLKTLRKQRNISQADIANELGIKPAAVSKYETGRVPLSEDSIEKLCEILKVSADELLGLSNTSPISSKAAGQIYPASVTLEDYLLTLLNTIAKQKKQMDQTIRNLHLCGIPTTTIARVTAMSETEIQKLLD</sequence>
<comment type="caution">
    <text evidence="3">The sequence shown here is derived from an EMBL/GenBank/DDBJ whole genome shotgun (WGS) entry which is preliminary data.</text>
</comment>
<organism evidence="3 4">
    <name type="scientific">Eubacterium plexicaudatum ASF492</name>
    <dbReference type="NCBI Taxonomy" id="1235802"/>
    <lineage>
        <taxon>Bacteria</taxon>
        <taxon>Bacillati</taxon>
        <taxon>Bacillota</taxon>
        <taxon>Clostridia</taxon>
        <taxon>Eubacteriales</taxon>
        <taxon>Eubacteriaceae</taxon>
        <taxon>Eubacterium</taxon>
    </lineage>
</organism>
<dbReference type="PROSITE" id="PS50943">
    <property type="entry name" value="HTH_CROC1"/>
    <property type="match status" value="1"/>
</dbReference>
<dbReference type="GO" id="GO:0003677">
    <property type="term" value="F:DNA binding"/>
    <property type="evidence" value="ECO:0007669"/>
    <property type="project" value="UniProtKB-KW"/>
</dbReference>
<evidence type="ECO:0000256" key="1">
    <source>
        <dbReference type="ARBA" id="ARBA00023125"/>
    </source>
</evidence>
<dbReference type="STRING" id="1235802.C823_01169"/>
<dbReference type="Gene3D" id="1.10.260.40">
    <property type="entry name" value="lambda repressor-like DNA-binding domains"/>
    <property type="match status" value="1"/>
</dbReference>
<keyword evidence="1" id="KW-0238">DNA-binding</keyword>